<keyword evidence="2" id="KW-1185">Reference proteome</keyword>
<evidence type="ECO:0000313" key="1">
    <source>
        <dbReference type="EMBL" id="KAJ2794641.1"/>
    </source>
</evidence>
<sequence length="396" mass="42675">MEQSAAQELFENGACLVVLDAPAGLEFGADLDTWETGPLFRGLKMIPPGIHYVHYRYACLCVRAALPAPPGCLAALLTDVVVRRWSGADEEMLPAAAVGAEEAARVRRNIRDLDSGLGAFHVASGGYSRWQQLTTHITPELLARVLPAHGCFSTASGSAYEDEELAAVRRMLRQKAAAASDEGVAAADALAIVEAEAAAKAAASGELDRLRFTHVDIRHSFPRDASAAEIRVHSQDKTWLLRTLLEREWGGPGGLLGEFQLAFLVILAGQNFAGLEHWKRLLHLAMASARALEDPAIVAGTVVPLVRALRDQLAECPREFVASVLQQDGFVAEILCTFVLNVHECPAPAARAALTPEIARLRTLLASFGWPLPSGRQLQEDADAEEGEYAPQIVEL</sequence>
<dbReference type="EMBL" id="JANBUN010002440">
    <property type="protein sequence ID" value="KAJ2794641.1"/>
    <property type="molecule type" value="Genomic_DNA"/>
</dbReference>
<reference evidence="1" key="1">
    <citation type="submission" date="2022-07" db="EMBL/GenBank/DDBJ databases">
        <title>Phylogenomic reconstructions and comparative analyses of Kickxellomycotina fungi.</title>
        <authorList>
            <person name="Reynolds N.K."/>
            <person name="Stajich J.E."/>
            <person name="Barry K."/>
            <person name="Grigoriev I.V."/>
            <person name="Crous P."/>
            <person name="Smith M.E."/>
        </authorList>
    </citation>
    <scope>NUCLEOTIDE SEQUENCE</scope>
    <source>
        <strain evidence="1">BCRC 34780</strain>
    </source>
</reference>
<organism evidence="1 2">
    <name type="scientific">Coemansia helicoidea</name>
    <dbReference type="NCBI Taxonomy" id="1286919"/>
    <lineage>
        <taxon>Eukaryota</taxon>
        <taxon>Fungi</taxon>
        <taxon>Fungi incertae sedis</taxon>
        <taxon>Zoopagomycota</taxon>
        <taxon>Kickxellomycotina</taxon>
        <taxon>Kickxellomycetes</taxon>
        <taxon>Kickxellales</taxon>
        <taxon>Kickxellaceae</taxon>
        <taxon>Coemansia</taxon>
    </lineage>
</organism>
<name>A0ACC1KU24_9FUNG</name>
<proteinExistence type="predicted"/>
<gene>
    <name evidence="1" type="ORF">H4R21_005428</name>
</gene>
<protein>
    <submittedName>
        <fullName evidence="1">Uncharacterized protein</fullName>
    </submittedName>
</protein>
<comment type="caution">
    <text evidence="1">The sequence shown here is derived from an EMBL/GenBank/DDBJ whole genome shotgun (WGS) entry which is preliminary data.</text>
</comment>
<dbReference type="Proteomes" id="UP001140087">
    <property type="component" value="Unassembled WGS sequence"/>
</dbReference>
<evidence type="ECO:0000313" key="2">
    <source>
        <dbReference type="Proteomes" id="UP001140087"/>
    </source>
</evidence>
<accession>A0ACC1KU24</accession>